<keyword evidence="2" id="KW-0067">ATP-binding</keyword>
<dbReference type="KEGG" id="rul:UC8_56500"/>
<keyword evidence="7" id="KW-1185">Reference proteome</keyword>
<dbReference type="RefSeq" id="WP_068141194.1">
    <property type="nucleotide sequence ID" value="NZ_CP042914.1"/>
</dbReference>
<dbReference type="GO" id="GO:0003678">
    <property type="term" value="F:DNA helicase activity"/>
    <property type="evidence" value="ECO:0007669"/>
    <property type="project" value="UniProtKB-EC"/>
</dbReference>
<sequence>MSTTADTTRNNDGQLLAEVEKLRDARQHLREQVAKVIVGQQDVVDLLLLALLCRGHVLLHGVPGLGKTLMARTLSQTLDLKFKRVQFTPDLMPSDITGTDVIEEMEGGGGHRLKFVPGPIFTNFMLADEINRTPPKTQAALLQAMQEGEVSIGNTTYQLDPPFFVVATQNPIEMEGTYPLPEAQVDRFMFNVRVSYPTVAEEAAIIRGTTGAVAASPTAVLAAEDLLKLQSIVRSVPVADDVVMYAARLVNASRPAKNNQDADASVDMVSRYVTYGASPRAGQSLILAGKARAVLEGRYHVDFEDVRALAHPVLRHRLVLNFHGRADNVDSDDVVDALLKHVKSEAV</sequence>
<dbReference type="GO" id="GO:0016887">
    <property type="term" value="F:ATP hydrolysis activity"/>
    <property type="evidence" value="ECO:0007669"/>
    <property type="project" value="InterPro"/>
</dbReference>
<proteinExistence type="inferred from homology"/>
<dbReference type="Pfam" id="PF07726">
    <property type="entry name" value="AAA_3"/>
    <property type="match status" value="1"/>
</dbReference>
<keyword evidence="1" id="KW-0547">Nucleotide-binding</keyword>
<dbReference type="InterPro" id="IPR041628">
    <property type="entry name" value="ChlI/MoxR_AAA_lid"/>
</dbReference>
<dbReference type="FunFam" id="3.40.50.300:FF:000640">
    <property type="entry name" value="MoxR family ATPase"/>
    <property type="match status" value="1"/>
</dbReference>
<dbReference type="OrthoDB" id="238334at2"/>
<organism evidence="6 7">
    <name type="scientific">Roseimaritima ulvae</name>
    <dbReference type="NCBI Taxonomy" id="980254"/>
    <lineage>
        <taxon>Bacteria</taxon>
        <taxon>Pseudomonadati</taxon>
        <taxon>Planctomycetota</taxon>
        <taxon>Planctomycetia</taxon>
        <taxon>Pirellulales</taxon>
        <taxon>Pirellulaceae</taxon>
        <taxon>Roseimaritima</taxon>
    </lineage>
</organism>
<dbReference type="InterPro" id="IPR027417">
    <property type="entry name" value="P-loop_NTPase"/>
</dbReference>
<evidence type="ECO:0000313" key="7">
    <source>
        <dbReference type="Proteomes" id="UP000325286"/>
    </source>
</evidence>
<dbReference type="InterPro" id="IPR050764">
    <property type="entry name" value="CbbQ/NirQ/NorQ/GpvN"/>
</dbReference>
<evidence type="ECO:0000256" key="1">
    <source>
        <dbReference type="ARBA" id="ARBA00022741"/>
    </source>
</evidence>
<keyword evidence="6" id="KW-0347">Helicase</keyword>
<feature type="domain" description="ChlI/MoxR AAA lid" evidence="5">
    <location>
        <begin position="269"/>
        <end position="336"/>
    </location>
</feature>
<dbReference type="SUPFAM" id="SSF52540">
    <property type="entry name" value="P-loop containing nucleoside triphosphate hydrolases"/>
    <property type="match status" value="1"/>
</dbReference>
<dbReference type="PANTHER" id="PTHR42759">
    <property type="entry name" value="MOXR FAMILY PROTEIN"/>
    <property type="match status" value="1"/>
</dbReference>
<dbReference type="PIRSF" id="PIRSF002849">
    <property type="entry name" value="AAA_ATPase_chaperone_MoxR_prd"/>
    <property type="match status" value="1"/>
</dbReference>
<dbReference type="AlphaFoldDB" id="A0A5B9R008"/>
<name>A0A5B9R008_9BACT</name>
<evidence type="ECO:0000259" key="4">
    <source>
        <dbReference type="Pfam" id="PF07726"/>
    </source>
</evidence>
<evidence type="ECO:0000256" key="2">
    <source>
        <dbReference type="ARBA" id="ARBA00022840"/>
    </source>
</evidence>
<evidence type="ECO:0000313" key="6">
    <source>
        <dbReference type="EMBL" id="QEG43599.1"/>
    </source>
</evidence>
<dbReference type="CDD" id="cd00009">
    <property type="entry name" value="AAA"/>
    <property type="match status" value="1"/>
</dbReference>
<dbReference type="Gene3D" id="3.40.50.300">
    <property type="entry name" value="P-loop containing nucleotide triphosphate hydrolases"/>
    <property type="match status" value="1"/>
</dbReference>
<keyword evidence="6" id="KW-0378">Hydrolase</keyword>
<dbReference type="Pfam" id="PF17863">
    <property type="entry name" value="AAA_lid_2"/>
    <property type="match status" value="1"/>
</dbReference>
<comment type="similarity">
    <text evidence="3">Belongs to the MoxR family.</text>
</comment>
<dbReference type="Proteomes" id="UP000325286">
    <property type="component" value="Chromosome"/>
</dbReference>
<dbReference type="Gene3D" id="1.10.8.80">
    <property type="entry name" value="Magnesium chelatase subunit I, C-Terminal domain"/>
    <property type="match status" value="1"/>
</dbReference>
<dbReference type="PANTHER" id="PTHR42759:SF1">
    <property type="entry name" value="MAGNESIUM-CHELATASE SUBUNIT CHLD"/>
    <property type="match status" value="1"/>
</dbReference>
<evidence type="ECO:0000259" key="5">
    <source>
        <dbReference type="Pfam" id="PF17863"/>
    </source>
</evidence>
<gene>
    <name evidence="6" type="primary">ruvB_3</name>
    <name evidence="6" type="ORF">UC8_56500</name>
</gene>
<dbReference type="EMBL" id="CP042914">
    <property type="protein sequence ID" value="QEG43599.1"/>
    <property type="molecule type" value="Genomic_DNA"/>
</dbReference>
<reference evidence="6 7" key="1">
    <citation type="submission" date="2019-08" db="EMBL/GenBank/DDBJ databases">
        <title>Deep-cultivation of Planctomycetes and their phenomic and genomic characterization uncovers novel biology.</title>
        <authorList>
            <person name="Wiegand S."/>
            <person name="Jogler M."/>
            <person name="Boedeker C."/>
            <person name="Pinto D."/>
            <person name="Vollmers J."/>
            <person name="Rivas-Marin E."/>
            <person name="Kohn T."/>
            <person name="Peeters S.H."/>
            <person name="Heuer A."/>
            <person name="Rast P."/>
            <person name="Oberbeckmann S."/>
            <person name="Bunk B."/>
            <person name="Jeske O."/>
            <person name="Meyerdierks A."/>
            <person name="Storesund J.E."/>
            <person name="Kallscheuer N."/>
            <person name="Luecker S."/>
            <person name="Lage O.M."/>
            <person name="Pohl T."/>
            <person name="Merkel B.J."/>
            <person name="Hornburger P."/>
            <person name="Mueller R.-W."/>
            <person name="Bruemmer F."/>
            <person name="Labrenz M."/>
            <person name="Spormann A.M."/>
            <person name="Op den Camp H."/>
            <person name="Overmann J."/>
            <person name="Amann R."/>
            <person name="Jetten M.S.M."/>
            <person name="Mascher T."/>
            <person name="Medema M.H."/>
            <person name="Devos D.P."/>
            <person name="Kaster A.-K."/>
            <person name="Ovreas L."/>
            <person name="Rohde M."/>
            <person name="Galperin M.Y."/>
            <person name="Jogler C."/>
        </authorList>
    </citation>
    <scope>NUCLEOTIDE SEQUENCE [LARGE SCALE GENOMIC DNA]</scope>
    <source>
        <strain evidence="6 7">UC8</strain>
    </source>
</reference>
<dbReference type="EC" id="3.6.4.12" evidence="6"/>
<dbReference type="GO" id="GO:0005524">
    <property type="term" value="F:ATP binding"/>
    <property type="evidence" value="ECO:0007669"/>
    <property type="project" value="UniProtKB-KW"/>
</dbReference>
<evidence type="ECO:0000256" key="3">
    <source>
        <dbReference type="ARBA" id="ARBA00061607"/>
    </source>
</evidence>
<accession>A0A5B9R008</accession>
<dbReference type="InterPro" id="IPR011703">
    <property type="entry name" value="ATPase_AAA-3"/>
</dbReference>
<protein>
    <submittedName>
        <fullName evidence="6">Holliday junction ATP-dependent DNA helicase RuvB</fullName>
        <ecNumber evidence="6">3.6.4.12</ecNumber>
    </submittedName>
</protein>
<feature type="domain" description="ATPase AAA-3" evidence="4">
    <location>
        <begin position="56"/>
        <end position="190"/>
    </location>
</feature>